<protein>
    <submittedName>
        <fullName evidence="2">Kinesin light chain</fullName>
    </submittedName>
</protein>
<feature type="region of interest" description="Disordered" evidence="1">
    <location>
        <begin position="573"/>
        <end position="597"/>
    </location>
</feature>
<feature type="region of interest" description="Disordered" evidence="1">
    <location>
        <begin position="1"/>
        <end position="85"/>
    </location>
</feature>
<reference evidence="2 3" key="1">
    <citation type="submission" date="2024-02" db="EMBL/GenBank/DDBJ databases">
        <authorList>
            <person name="Chen Y."/>
            <person name="Shah S."/>
            <person name="Dougan E. K."/>
            <person name="Thang M."/>
            <person name="Chan C."/>
        </authorList>
    </citation>
    <scope>NUCLEOTIDE SEQUENCE [LARGE SCALE GENOMIC DNA]</scope>
</reference>
<sequence length="811" mass="90286">MTPQALKVHADIQRLGEGPHGQRRRAGRRACSAAEEVRRGSAGEARRRSGQGADGWDEPEERGQAMEPPREPARKRAEQRARGRRRRKSNDIVDYRYISVAALVRLWDELLRGELSAIVEVCTLARATDELEAGVTLRLMSRCKGEATVRVPFEKRFFNVPEGLLRDKPRELWTINDVCEFHVTAFQGAFVSQARKCRFGDLVDGSINPTQICRMMLAAQRTAHAWPARRDREVTGRLWCVWELCGASKSRKTIEISFPPSEDDRLARLLDSSDGPEEITKAVAAVDLATAECHSDKDRDMIVGNVDAGRQPRRVQRWQQGRMLAQFEEVLALDTQQLGENHPEVAISQGPANACRTERKELKERLEFYLFGKGKRKPASPQTHGVAARAREQTANPGEDSGRQWGARGGTASARRVAREVGSREEEEEHRRMAVCKPQTVVLEWQKEGEAKKANLKVTRAFFRCLVAESKELSDHLREHGPASTLEEGLNWFRERVNSEDVDIKAVKEKMKGSGNLEQAESLLIGLHEKLFLNLQSSGTNIPEIGKVKKSFQDNLGELRKSISVPQMRANYEASTGWGSPGSQSSSSQGKSSDDDENHLDLVSHVRKLASNVDELREALQNGGTLSQDCREELGKATNHVVQILVGLKDELANLWKELLAVNLANGGEGDNGVDDDKRSPAHEDASLETVSPWVEKSNDSTHAKPQLNLPNPTVNPLEFPGIHKDRGASGNQWFVSRWVSSEIESAIEPQIQENPTTSGLDEGSRPDFEVAVGSVSVRQPLFGDSCEGLTIACIMSNISRRTSKFKLRRV</sequence>
<feature type="compositionally biased region" description="Low complexity" evidence="1">
    <location>
        <begin position="575"/>
        <end position="591"/>
    </location>
</feature>
<name>A0ABP0RM66_9DINO</name>
<feature type="region of interest" description="Disordered" evidence="1">
    <location>
        <begin position="667"/>
        <end position="712"/>
    </location>
</feature>
<evidence type="ECO:0000313" key="3">
    <source>
        <dbReference type="Proteomes" id="UP001642464"/>
    </source>
</evidence>
<feature type="compositionally biased region" description="Basic and acidic residues" evidence="1">
    <location>
        <begin position="675"/>
        <end position="686"/>
    </location>
</feature>
<keyword evidence="3" id="KW-1185">Reference proteome</keyword>
<accession>A0ABP0RM66</accession>
<evidence type="ECO:0000313" key="2">
    <source>
        <dbReference type="EMBL" id="CAK9101701.1"/>
    </source>
</evidence>
<dbReference type="EMBL" id="CAXAMM010041903">
    <property type="protein sequence ID" value="CAK9101701.1"/>
    <property type="molecule type" value="Genomic_DNA"/>
</dbReference>
<feature type="compositionally biased region" description="Basic and acidic residues" evidence="1">
    <location>
        <begin position="35"/>
        <end position="47"/>
    </location>
</feature>
<comment type="caution">
    <text evidence="2">The sequence shown here is derived from an EMBL/GenBank/DDBJ whole genome shotgun (WGS) entry which is preliminary data.</text>
</comment>
<proteinExistence type="predicted"/>
<organism evidence="2 3">
    <name type="scientific">Durusdinium trenchii</name>
    <dbReference type="NCBI Taxonomy" id="1381693"/>
    <lineage>
        <taxon>Eukaryota</taxon>
        <taxon>Sar</taxon>
        <taxon>Alveolata</taxon>
        <taxon>Dinophyceae</taxon>
        <taxon>Suessiales</taxon>
        <taxon>Symbiodiniaceae</taxon>
        <taxon>Durusdinium</taxon>
    </lineage>
</organism>
<feature type="region of interest" description="Disordered" evidence="1">
    <location>
        <begin position="375"/>
        <end position="432"/>
    </location>
</feature>
<evidence type="ECO:0000256" key="1">
    <source>
        <dbReference type="SAM" id="MobiDB-lite"/>
    </source>
</evidence>
<feature type="compositionally biased region" description="Basic and acidic residues" evidence="1">
    <location>
        <begin position="61"/>
        <end position="81"/>
    </location>
</feature>
<gene>
    <name evidence="2" type="ORF">SCF082_LOCUS47543</name>
</gene>
<feature type="compositionally biased region" description="Basic and acidic residues" evidence="1">
    <location>
        <begin position="417"/>
        <end position="432"/>
    </location>
</feature>
<dbReference type="Proteomes" id="UP001642464">
    <property type="component" value="Unassembled WGS sequence"/>
</dbReference>